<dbReference type="EMBL" id="UOGI01000325">
    <property type="protein sequence ID" value="VAX34459.1"/>
    <property type="molecule type" value="Genomic_DNA"/>
</dbReference>
<feature type="non-terminal residue" evidence="3">
    <location>
        <position position="96"/>
    </location>
</feature>
<evidence type="ECO:0000256" key="1">
    <source>
        <dbReference type="SAM" id="Phobius"/>
    </source>
</evidence>
<dbReference type="Gene3D" id="2.60.40.420">
    <property type="entry name" value="Cupredoxins - blue copper proteins"/>
    <property type="match status" value="1"/>
</dbReference>
<gene>
    <name evidence="3" type="ORF">MNBD_NITROSPIRAE03-1833</name>
</gene>
<feature type="domain" description="EfeO-type cupredoxin-like" evidence="2">
    <location>
        <begin position="15"/>
        <end position="94"/>
    </location>
</feature>
<evidence type="ECO:0000313" key="3">
    <source>
        <dbReference type="EMBL" id="VAX34459.1"/>
    </source>
</evidence>
<keyword evidence="1" id="KW-1133">Transmembrane helix</keyword>
<dbReference type="AlphaFoldDB" id="A0A3B1CX28"/>
<protein>
    <recommendedName>
        <fullName evidence="2">EfeO-type cupredoxin-like domain-containing protein</fullName>
    </recommendedName>
</protein>
<reference evidence="3" key="1">
    <citation type="submission" date="2018-06" db="EMBL/GenBank/DDBJ databases">
        <authorList>
            <person name="Zhirakovskaya E."/>
        </authorList>
    </citation>
    <scope>NUCLEOTIDE SEQUENCE</scope>
</reference>
<evidence type="ECO:0000259" key="2">
    <source>
        <dbReference type="Pfam" id="PF13473"/>
    </source>
</evidence>
<accession>A0A3B1CX28</accession>
<dbReference type="InterPro" id="IPR028096">
    <property type="entry name" value="EfeO_Cupredoxin"/>
</dbReference>
<sequence>MDKIIVTVAGIFTIWWVIWFFLFSRKKEYRAAVSSGIQEVIIKVKGGYTPDLIVAKAGKPLRLLFTREEEASCTEMVVFGAFNKSAKLPPYEEVAV</sequence>
<organism evidence="3">
    <name type="scientific">hydrothermal vent metagenome</name>
    <dbReference type="NCBI Taxonomy" id="652676"/>
    <lineage>
        <taxon>unclassified sequences</taxon>
        <taxon>metagenomes</taxon>
        <taxon>ecological metagenomes</taxon>
    </lineage>
</organism>
<name>A0A3B1CX28_9ZZZZ</name>
<keyword evidence="1" id="KW-0812">Transmembrane</keyword>
<dbReference type="Pfam" id="PF13473">
    <property type="entry name" value="Cupredoxin_1"/>
    <property type="match status" value="1"/>
</dbReference>
<feature type="transmembrane region" description="Helical" evidence="1">
    <location>
        <begin position="6"/>
        <end position="23"/>
    </location>
</feature>
<dbReference type="InterPro" id="IPR008972">
    <property type="entry name" value="Cupredoxin"/>
</dbReference>
<proteinExistence type="predicted"/>
<keyword evidence="1" id="KW-0472">Membrane</keyword>